<accession>Q23EZ0</accession>
<gene>
    <name evidence="2" type="ORF">TTHERM_00643410</name>
</gene>
<dbReference type="RefSeq" id="XP_001015360.1">
    <property type="nucleotide sequence ID" value="XM_001015360.1"/>
</dbReference>
<feature type="compositionally biased region" description="Low complexity" evidence="1">
    <location>
        <begin position="271"/>
        <end position="290"/>
    </location>
</feature>
<feature type="compositionally biased region" description="Basic and acidic residues" evidence="1">
    <location>
        <begin position="260"/>
        <end position="269"/>
    </location>
</feature>
<sequence length="482" mass="57467">MRNAIDKNKCRSPISFSKSTQKSRLELLSLCKPNIQHINTKLNSTLSPQHIQPKIKQSQDSQQIQSPSKTNKFFVFNSQNNQSPKTKNNKSSYQLEKNQFQQKFNLSKIESSFQQKSSFDKNSQQRRDHYLINKKYKTQDDDNLKSDVESEEEISIWEENKLKTQFIDSRGGQLDFYQIYRLRSALYQQTCESPINTIQDVQILSQHFNKEIPIEQLQQQQSYLDKYYEIQKKNYANQQQQNKQNQQKFIKKCQTQRIERSKTSYEKNEFNSTKQKQQISKQQQKNLSNKPQKELLHDQFEKIQKYLQNNDLQKEKEKNLQCESYLSQEQHRQQYNSQRRHKINIYQEQISKLIQTKIVPVRYIDLTDDDDDYDDDEDDDGYNCQYTNQNKILDNAFSEYYNKQELQKEYKNTEIDISTDDKQLILKNEKQLSNQQFTETGKSILSSLQKTISCQTNCSQKNFSNTKLNNLTKKSINQNLCK</sequence>
<dbReference type="KEGG" id="tet:TTHERM_00643410"/>
<name>Q23EZ0_TETTS</name>
<dbReference type="InParanoid" id="Q23EZ0"/>
<evidence type="ECO:0000313" key="3">
    <source>
        <dbReference type="Proteomes" id="UP000009168"/>
    </source>
</evidence>
<feature type="region of interest" description="Disordered" evidence="1">
    <location>
        <begin position="45"/>
        <end position="67"/>
    </location>
</feature>
<feature type="compositionally biased region" description="Low complexity" evidence="1">
    <location>
        <begin position="51"/>
        <end position="67"/>
    </location>
</feature>
<dbReference type="AlphaFoldDB" id="Q23EZ0"/>
<protein>
    <submittedName>
        <fullName evidence="2">Uncharacterized protein</fullName>
    </submittedName>
</protein>
<evidence type="ECO:0000313" key="2">
    <source>
        <dbReference type="EMBL" id="EAR95115.1"/>
    </source>
</evidence>
<dbReference type="EMBL" id="GG662707">
    <property type="protein sequence ID" value="EAR95115.1"/>
    <property type="molecule type" value="Genomic_DNA"/>
</dbReference>
<dbReference type="GeneID" id="7839705"/>
<keyword evidence="3" id="KW-1185">Reference proteome</keyword>
<dbReference type="Proteomes" id="UP000009168">
    <property type="component" value="Unassembled WGS sequence"/>
</dbReference>
<evidence type="ECO:0000256" key="1">
    <source>
        <dbReference type="SAM" id="MobiDB-lite"/>
    </source>
</evidence>
<reference evidence="3" key="1">
    <citation type="journal article" date="2006" name="PLoS Biol.">
        <title>Macronuclear genome sequence of the ciliate Tetrahymena thermophila, a model eukaryote.</title>
        <authorList>
            <person name="Eisen J.A."/>
            <person name="Coyne R.S."/>
            <person name="Wu M."/>
            <person name="Wu D."/>
            <person name="Thiagarajan M."/>
            <person name="Wortman J.R."/>
            <person name="Badger J.H."/>
            <person name="Ren Q."/>
            <person name="Amedeo P."/>
            <person name="Jones K.M."/>
            <person name="Tallon L.J."/>
            <person name="Delcher A.L."/>
            <person name="Salzberg S.L."/>
            <person name="Silva J.C."/>
            <person name="Haas B.J."/>
            <person name="Majoros W.H."/>
            <person name="Farzad M."/>
            <person name="Carlton J.M."/>
            <person name="Smith R.K. Jr."/>
            <person name="Garg J."/>
            <person name="Pearlman R.E."/>
            <person name="Karrer K.M."/>
            <person name="Sun L."/>
            <person name="Manning G."/>
            <person name="Elde N.C."/>
            <person name="Turkewitz A.P."/>
            <person name="Asai D.J."/>
            <person name="Wilkes D.E."/>
            <person name="Wang Y."/>
            <person name="Cai H."/>
            <person name="Collins K."/>
            <person name="Stewart B.A."/>
            <person name="Lee S.R."/>
            <person name="Wilamowska K."/>
            <person name="Weinberg Z."/>
            <person name="Ruzzo W.L."/>
            <person name="Wloga D."/>
            <person name="Gaertig J."/>
            <person name="Frankel J."/>
            <person name="Tsao C.-C."/>
            <person name="Gorovsky M.A."/>
            <person name="Keeling P.J."/>
            <person name="Waller R.F."/>
            <person name="Patron N.J."/>
            <person name="Cherry J.M."/>
            <person name="Stover N.A."/>
            <person name="Krieger C.J."/>
            <person name="del Toro C."/>
            <person name="Ryder H.F."/>
            <person name="Williamson S.C."/>
            <person name="Barbeau R.A."/>
            <person name="Hamilton E.P."/>
            <person name="Orias E."/>
        </authorList>
    </citation>
    <scope>NUCLEOTIDE SEQUENCE [LARGE SCALE GENOMIC DNA]</scope>
    <source>
        <strain evidence="3">SB210</strain>
    </source>
</reference>
<proteinExistence type="predicted"/>
<feature type="region of interest" description="Disordered" evidence="1">
    <location>
        <begin position="260"/>
        <end position="291"/>
    </location>
</feature>
<organism evidence="2 3">
    <name type="scientific">Tetrahymena thermophila (strain SB210)</name>
    <dbReference type="NCBI Taxonomy" id="312017"/>
    <lineage>
        <taxon>Eukaryota</taxon>
        <taxon>Sar</taxon>
        <taxon>Alveolata</taxon>
        <taxon>Ciliophora</taxon>
        <taxon>Intramacronucleata</taxon>
        <taxon>Oligohymenophorea</taxon>
        <taxon>Hymenostomatida</taxon>
        <taxon>Tetrahymenina</taxon>
        <taxon>Tetrahymenidae</taxon>
        <taxon>Tetrahymena</taxon>
    </lineage>
</organism>
<dbReference type="HOGENOM" id="CLU_553801_0_0_1"/>